<sequence length="170" mass="19940">MQNLDVNSLFQQLLHYRDRHADFSTLGPWLKHQVIACSFPDINQLPFESGTYTRNYMAREKPNEDQGFEALIIRWDKRAKTPVHGHPTFSFYHVITGLFNMEIFTDTGKDGWHLQKTQLFCPSDTTWFLGKPGRYDNFIHRITCLEPGHTFHIYSDNAQKGMFLSKNQKI</sequence>
<evidence type="ECO:0000313" key="2">
    <source>
        <dbReference type="Proteomes" id="UP001235303"/>
    </source>
</evidence>
<protein>
    <recommendedName>
        <fullName evidence="3">Cysteine dioxygenase</fullName>
    </recommendedName>
</protein>
<dbReference type="RefSeq" id="WP_283752886.1">
    <property type="nucleotide sequence ID" value="NZ_JAQOSP010000043.1"/>
</dbReference>
<organism evidence="1 2">
    <name type="scientific">Roseofilum acuticapitatum BLCC-M154</name>
    <dbReference type="NCBI Taxonomy" id="3022444"/>
    <lineage>
        <taxon>Bacteria</taxon>
        <taxon>Bacillati</taxon>
        <taxon>Cyanobacteriota</taxon>
        <taxon>Cyanophyceae</taxon>
        <taxon>Desertifilales</taxon>
        <taxon>Desertifilaceae</taxon>
        <taxon>Roseofilum</taxon>
        <taxon>Roseofilum acuticapitatum</taxon>
    </lineage>
</organism>
<dbReference type="Proteomes" id="UP001235303">
    <property type="component" value="Unassembled WGS sequence"/>
</dbReference>
<accession>A0ABT7AQF3</accession>
<name>A0ABT7AQF3_9CYAN</name>
<evidence type="ECO:0008006" key="3">
    <source>
        <dbReference type="Google" id="ProtNLM"/>
    </source>
</evidence>
<dbReference type="SUPFAM" id="SSF51182">
    <property type="entry name" value="RmlC-like cupins"/>
    <property type="match status" value="1"/>
</dbReference>
<reference evidence="1 2" key="1">
    <citation type="submission" date="2023-01" db="EMBL/GenBank/DDBJ databases">
        <title>Novel diversity within Roseofilum (Cyanobacteria; Desertifilaceae) from marine benthic mats with descriptions of four novel species.</title>
        <authorList>
            <person name="Wang Y."/>
            <person name="Berthold D.E."/>
            <person name="Hu J."/>
            <person name="Lefler F.W."/>
            <person name="Laughinghouse H.D. IV."/>
        </authorList>
    </citation>
    <scope>NUCLEOTIDE SEQUENCE [LARGE SCALE GENOMIC DNA]</scope>
    <source>
        <strain evidence="1 2">BLCC-M154</strain>
    </source>
</reference>
<dbReference type="Gene3D" id="2.60.120.10">
    <property type="entry name" value="Jelly Rolls"/>
    <property type="match status" value="1"/>
</dbReference>
<proteinExistence type="predicted"/>
<evidence type="ECO:0000313" key="1">
    <source>
        <dbReference type="EMBL" id="MDJ1169126.1"/>
    </source>
</evidence>
<dbReference type="EMBL" id="JAQOSP010000043">
    <property type="protein sequence ID" value="MDJ1169126.1"/>
    <property type="molecule type" value="Genomic_DNA"/>
</dbReference>
<gene>
    <name evidence="1" type="ORF">PMG71_06775</name>
</gene>
<comment type="caution">
    <text evidence="1">The sequence shown here is derived from an EMBL/GenBank/DDBJ whole genome shotgun (WGS) entry which is preliminary data.</text>
</comment>
<dbReference type="InterPro" id="IPR014710">
    <property type="entry name" value="RmlC-like_jellyroll"/>
</dbReference>
<keyword evidence="2" id="KW-1185">Reference proteome</keyword>
<dbReference type="InterPro" id="IPR011051">
    <property type="entry name" value="RmlC_Cupin_sf"/>
</dbReference>